<dbReference type="PANTHER" id="PTHR30349">
    <property type="entry name" value="PHAGE INTEGRASE-RELATED"/>
    <property type="match status" value="1"/>
</dbReference>
<keyword evidence="1" id="KW-0229">DNA integration</keyword>
<reference evidence="4 5" key="1">
    <citation type="journal article" date="2017" name="J. Infect. Dis.">
        <title>An Analysis of the Epidemic of Klebsiella pneumoniae Carbapenemase-Producing K. pneumoniae: Convergence of Two Evolutionary Mechanisms Creates the Perfect Storm.</title>
        <authorList>
            <person name="Rojas L.J."/>
            <person name="Weinstock G.M."/>
            <person name="De La Cadena E."/>
            <person name="Diaz L."/>
            <person name="Rios R."/>
            <person name="Hanson B.M."/>
            <person name="Brown J.S."/>
            <person name="Vats P."/>
            <person name="Phillips D.S."/>
            <person name="Nguyen H."/>
            <person name="Hujer K.M."/>
            <person name="Correa A."/>
            <person name="Adams M.D."/>
            <person name="Perez F."/>
            <person name="Sodergren E."/>
            <person name="Narechania A."/>
            <person name="Planet P.J."/>
            <person name="Villegas M.V."/>
            <person name="Bonomo R.A."/>
            <person name="Arias C.A."/>
        </authorList>
    </citation>
    <scope>NUCLEOTIDE SEQUENCE [LARGE SCALE GENOMIC DNA]</scope>
    <source>
        <strain evidence="4 5">COL-Kpn30</strain>
    </source>
</reference>
<evidence type="ECO:0000313" key="4">
    <source>
        <dbReference type="EMBL" id="PLE23913.1"/>
    </source>
</evidence>
<dbReference type="PROSITE" id="PS51898">
    <property type="entry name" value="TYR_RECOMBINASE"/>
    <property type="match status" value="1"/>
</dbReference>
<dbReference type="GO" id="GO:0015074">
    <property type="term" value="P:DNA integration"/>
    <property type="evidence" value="ECO:0007669"/>
    <property type="project" value="UniProtKB-KW"/>
</dbReference>
<dbReference type="RefSeq" id="WP_064185951.1">
    <property type="nucleotide sequence ID" value="NZ_CP132736.1"/>
</dbReference>
<proteinExistence type="predicted"/>
<evidence type="ECO:0000256" key="2">
    <source>
        <dbReference type="ARBA" id="ARBA00023172"/>
    </source>
</evidence>
<accession>A0A9Q5ZTY1</accession>
<dbReference type="PANTHER" id="PTHR30349:SF82">
    <property type="entry name" value="INTEGRASE_RECOMBINASE YOEC-RELATED"/>
    <property type="match status" value="1"/>
</dbReference>
<name>A0A9Q5ZTY1_KLEPN</name>
<sequence>MARTNAPTPEEARQIETVLRRRNVTFADAWALNLNLALRISDLLALTFDDVAGNVVTIKEKKTGKLKVFPINNRAREIISRRRAAYPEDVFLFQSKSNRVKNQPARAITREAASRAFSEAGEMVTEKNISSHSARKCRGRALWEAGTPIETISKMLNHSSPAVTMTYLDITQDEVNQTYYELNI</sequence>
<evidence type="ECO:0000256" key="1">
    <source>
        <dbReference type="ARBA" id="ARBA00022908"/>
    </source>
</evidence>
<gene>
    <name evidence="4" type="ORF">B6I68_30820</name>
</gene>
<dbReference type="Pfam" id="PF00589">
    <property type="entry name" value="Phage_integrase"/>
    <property type="match status" value="1"/>
</dbReference>
<dbReference type="SUPFAM" id="SSF56349">
    <property type="entry name" value="DNA breaking-rejoining enzymes"/>
    <property type="match status" value="1"/>
</dbReference>
<dbReference type="Gene3D" id="1.10.443.10">
    <property type="entry name" value="Intergrase catalytic core"/>
    <property type="match status" value="1"/>
</dbReference>
<dbReference type="AlphaFoldDB" id="A0A9Q5ZTY1"/>
<dbReference type="InterPro" id="IPR050090">
    <property type="entry name" value="Tyrosine_recombinase_XerCD"/>
</dbReference>
<dbReference type="InterPro" id="IPR002104">
    <property type="entry name" value="Integrase_catalytic"/>
</dbReference>
<keyword evidence="2" id="KW-0233">DNA recombination</keyword>
<evidence type="ECO:0000259" key="3">
    <source>
        <dbReference type="PROSITE" id="PS51898"/>
    </source>
</evidence>
<protein>
    <submittedName>
        <fullName evidence="4">Integrase</fullName>
    </submittedName>
</protein>
<dbReference type="EMBL" id="NCMJ01000269">
    <property type="protein sequence ID" value="PLE23913.1"/>
    <property type="molecule type" value="Genomic_DNA"/>
</dbReference>
<organism evidence="4 5">
    <name type="scientific">Klebsiella pneumoniae</name>
    <dbReference type="NCBI Taxonomy" id="573"/>
    <lineage>
        <taxon>Bacteria</taxon>
        <taxon>Pseudomonadati</taxon>
        <taxon>Pseudomonadota</taxon>
        <taxon>Gammaproteobacteria</taxon>
        <taxon>Enterobacterales</taxon>
        <taxon>Enterobacteriaceae</taxon>
        <taxon>Klebsiella/Raoultella group</taxon>
        <taxon>Klebsiella</taxon>
        <taxon>Klebsiella pneumoniae complex</taxon>
    </lineage>
</organism>
<dbReference type="GO" id="GO:0003677">
    <property type="term" value="F:DNA binding"/>
    <property type="evidence" value="ECO:0007669"/>
    <property type="project" value="InterPro"/>
</dbReference>
<dbReference type="GO" id="GO:0006310">
    <property type="term" value="P:DNA recombination"/>
    <property type="evidence" value="ECO:0007669"/>
    <property type="project" value="UniProtKB-KW"/>
</dbReference>
<dbReference type="InterPro" id="IPR013762">
    <property type="entry name" value="Integrase-like_cat_sf"/>
</dbReference>
<evidence type="ECO:0000313" key="5">
    <source>
        <dbReference type="Proteomes" id="UP000234439"/>
    </source>
</evidence>
<comment type="caution">
    <text evidence="4">The sequence shown here is derived from an EMBL/GenBank/DDBJ whole genome shotgun (WGS) entry which is preliminary data.</text>
</comment>
<feature type="domain" description="Tyr recombinase" evidence="3">
    <location>
        <begin position="2"/>
        <end position="180"/>
    </location>
</feature>
<dbReference type="Proteomes" id="UP000234439">
    <property type="component" value="Unassembled WGS sequence"/>
</dbReference>
<dbReference type="InterPro" id="IPR011010">
    <property type="entry name" value="DNA_brk_join_enz"/>
</dbReference>